<gene>
    <name evidence="1" type="primary">X975_18538</name>
    <name evidence="1" type="ORF">NPIL_518081</name>
</gene>
<dbReference type="OrthoDB" id="6020750at2759"/>
<name>A0A8X6TL12_NEPPI</name>
<dbReference type="AlphaFoldDB" id="A0A8X6TL12"/>
<evidence type="ECO:0000313" key="2">
    <source>
        <dbReference type="Proteomes" id="UP000887013"/>
    </source>
</evidence>
<protein>
    <submittedName>
        <fullName evidence="1">Integrase catalytic domain-containing protein</fullName>
    </submittedName>
</protein>
<reference evidence="1" key="1">
    <citation type="submission" date="2020-08" db="EMBL/GenBank/DDBJ databases">
        <title>Multicomponent nature underlies the extraordinary mechanical properties of spider dragline silk.</title>
        <authorList>
            <person name="Kono N."/>
            <person name="Nakamura H."/>
            <person name="Mori M."/>
            <person name="Yoshida Y."/>
            <person name="Ohtoshi R."/>
            <person name="Malay A.D."/>
            <person name="Moran D.A.P."/>
            <person name="Tomita M."/>
            <person name="Numata K."/>
            <person name="Arakawa K."/>
        </authorList>
    </citation>
    <scope>NUCLEOTIDE SEQUENCE</scope>
</reference>
<accession>A0A8X6TL12</accession>
<dbReference type="Proteomes" id="UP000887013">
    <property type="component" value="Unassembled WGS sequence"/>
</dbReference>
<sequence>MEKWATNALKLKDVLQTNKEFHKSTTTKLGMDWVTNDTLGNAFKTSFCVAGDKPHTKQWLLRCIASCYDPLGLFSPFTILGKI</sequence>
<proteinExistence type="predicted"/>
<keyword evidence="2" id="KW-1185">Reference proteome</keyword>
<comment type="caution">
    <text evidence="1">The sequence shown here is derived from an EMBL/GenBank/DDBJ whole genome shotgun (WGS) entry which is preliminary data.</text>
</comment>
<organism evidence="1 2">
    <name type="scientific">Nephila pilipes</name>
    <name type="common">Giant wood spider</name>
    <name type="synonym">Nephila maculata</name>
    <dbReference type="NCBI Taxonomy" id="299642"/>
    <lineage>
        <taxon>Eukaryota</taxon>
        <taxon>Metazoa</taxon>
        <taxon>Ecdysozoa</taxon>
        <taxon>Arthropoda</taxon>
        <taxon>Chelicerata</taxon>
        <taxon>Arachnida</taxon>
        <taxon>Araneae</taxon>
        <taxon>Araneomorphae</taxon>
        <taxon>Entelegynae</taxon>
        <taxon>Araneoidea</taxon>
        <taxon>Nephilidae</taxon>
        <taxon>Nephila</taxon>
    </lineage>
</organism>
<dbReference type="EMBL" id="BMAW01059047">
    <property type="protein sequence ID" value="GFT19262.1"/>
    <property type="molecule type" value="Genomic_DNA"/>
</dbReference>
<evidence type="ECO:0000313" key="1">
    <source>
        <dbReference type="EMBL" id="GFT19262.1"/>
    </source>
</evidence>